<dbReference type="GO" id="GO:0051603">
    <property type="term" value="P:proteolysis involved in protein catabolic process"/>
    <property type="evidence" value="ECO:0007669"/>
    <property type="project" value="InterPro"/>
</dbReference>
<evidence type="ECO:0000313" key="6">
    <source>
        <dbReference type="Proteomes" id="UP000264820"/>
    </source>
</evidence>
<dbReference type="GO" id="GO:0005737">
    <property type="term" value="C:cytoplasm"/>
    <property type="evidence" value="ECO:0007669"/>
    <property type="project" value="TreeGrafter"/>
</dbReference>
<protein>
    <submittedName>
        <fullName evidence="5">Uncharacterized protein</fullName>
    </submittedName>
</protein>
<dbReference type="InterPro" id="IPR029055">
    <property type="entry name" value="Ntn_hydrolases_N"/>
</dbReference>
<dbReference type="Gene3D" id="3.60.20.10">
    <property type="entry name" value="Glutamine Phosphoribosylpyrophosphate, subunit 1, domain 1"/>
    <property type="match status" value="1"/>
</dbReference>
<organism evidence="5 6">
    <name type="scientific">Hippocampus comes</name>
    <name type="common">Tiger tail seahorse</name>
    <dbReference type="NCBI Taxonomy" id="109280"/>
    <lineage>
        <taxon>Eukaryota</taxon>
        <taxon>Metazoa</taxon>
        <taxon>Chordata</taxon>
        <taxon>Craniata</taxon>
        <taxon>Vertebrata</taxon>
        <taxon>Euteleostomi</taxon>
        <taxon>Actinopterygii</taxon>
        <taxon>Neopterygii</taxon>
        <taxon>Teleostei</taxon>
        <taxon>Neoteleostei</taxon>
        <taxon>Acanthomorphata</taxon>
        <taxon>Syngnathiaria</taxon>
        <taxon>Syngnathiformes</taxon>
        <taxon>Syngnathoidei</taxon>
        <taxon>Syngnathidae</taxon>
        <taxon>Hippocampus</taxon>
    </lineage>
</organism>
<dbReference type="GO" id="GO:0005839">
    <property type="term" value="C:proteasome core complex"/>
    <property type="evidence" value="ECO:0007669"/>
    <property type="project" value="InterPro"/>
</dbReference>
<keyword evidence="1" id="KW-0645">Protease</keyword>
<evidence type="ECO:0000256" key="3">
    <source>
        <dbReference type="ARBA" id="ARBA00022801"/>
    </source>
</evidence>
<dbReference type="STRING" id="109280.ENSHCOP00000002151"/>
<accession>A0A3Q2XQ23</accession>
<reference evidence="5" key="2">
    <citation type="submission" date="2025-09" db="UniProtKB">
        <authorList>
            <consortium name="Ensembl"/>
        </authorList>
    </citation>
    <scope>IDENTIFICATION</scope>
</reference>
<dbReference type="GO" id="GO:0004298">
    <property type="term" value="F:threonine-type endopeptidase activity"/>
    <property type="evidence" value="ECO:0007669"/>
    <property type="project" value="UniProtKB-KW"/>
</dbReference>
<dbReference type="AlphaFoldDB" id="A0A3Q2XQ23"/>
<dbReference type="Pfam" id="PF00227">
    <property type="entry name" value="Proteasome"/>
    <property type="match status" value="1"/>
</dbReference>
<dbReference type="PANTHER" id="PTHR32194:SF4">
    <property type="entry name" value="PROTEASOME SUBUNIT BETA TYPE-7"/>
    <property type="match status" value="1"/>
</dbReference>
<keyword evidence="4" id="KW-0539">Nucleus</keyword>
<reference evidence="5" key="1">
    <citation type="submission" date="2025-08" db="UniProtKB">
        <authorList>
            <consortium name="Ensembl"/>
        </authorList>
    </citation>
    <scope>IDENTIFICATION</scope>
</reference>
<keyword evidence="3" id="KW-0378">Hydrolase</keyword>
<dbReference type="PANTHER" id="PTHR32194">
    <property type="entry name" value="METALLOPROTEASE TLDD"/>
    <property type="match status" value="1"/>
</dbReference>
<dbReference type="InterPro" id="IPR023333">
    <property type="entry name" value="Proteasome_suB-type"/>
</dbReference>
<keyword evidence="6" id="KW-1185">Reference proteome</keyword>
<dbReference type="Proteomes" id="UP000264820">
    <property type="component" value="Unplaced"/>
</dbReference>
<evidence type="ECO:0000256" key="2">
    <source>
        <dbReference type="ARBA" id="ARBA00022698"/>
    </source>
</evidence>
<evidence type="ECO:0000256" key="4">
    <source>
        <dbReference type="ARBA" id="ARBA00023242"/>
    </source>
</evidence>
<dbReference type="Ensembl" id="ENSHCOT00000010895.1">
    <property type="protein sequence ID" value="ENSHCOP00000002151.1"/>
    <property type="gene ID" value="ENSHCOG00000003231.1"/>
</dbReference>
<evidence type="ECO:0000313" key="5">
    <source>
        <dbReference type="Ensembl" id="ENSHCOP00000002151.1"/>
    </source>
</evidence>
<dbReference type="SUPFAM" id="SSF56235">
    <property type="entry name" value="N-terminal nucleophile aminohydrolases (Ntn hydrolases)"/>
    <property type="match status" value="1"/>
</dbReference>
<keyword evidence="2" id="KW-0888">Threonine protease</keyword>
<sequence>MLNFSSPKATGTTIVGIKYRSGIVLCSDTRATNGPTIWCCGAGTAPDTERVCRMASKHMNLFKYKYLKRPLVSHCNRIIQDYLF</sequence>
<dbReference type="InterPro" id="IPR001353">
    <property type="entry name" value="Proteasome_sua/b"/>
</dbReference>
<name>A0A3Q2XQ23_HIPCM</name>
<evidence type="ECO:0000256" key="1">
    <source>
        <dbReference type="ARBA" id="ARBA00022670"/>
    </source>
</evidence>
<proteinExistence type="predicted"/>